<dbReference type="InterPro" id="IPR012292">
    <property type="entry name" value="Globin/Proto"/>
</dbReference>
<evidence type="ECO:0000313" key="4">
    <source>
        <dbReference type="Proteomes" id="UP000661280"/>
    </source>
</evidence>
<dbReference type="RefSeq" id="XP_041542115.1">
    <property type="nucleotide sequence ID" value="XM_041688318.1"/>
</dbReference>
<dbReference type="InterPro" id="IPR044398">
    <property type="entry name" value="Globin-sensor_dom"/>
</dbReference>
<protein>
    <recommendedName>
        <fullName evidence="2">Globin-sensor domain-containing protein</fullName>
    </recommendedName>
</protein>
<organism evidence="3 4">
    <name type="scientific">Aspergillus kawachii</name>
    <name type="common">White koji mold</name>
    <name type="synonym">Aspergillus awamori var. kawachi</name>
    <dbReference type="NCBI Taxonomy" id="1069201"/>
    <lineage>
        <taxon>Eukaryota</taxon>
        <taxon>Fungi</taxon>
        <taxon>Dikarya</taxon>
        <taxon>Ascomycota</taxon>
        <taxon>Pezizomycotina</taxon>
        <taxon>Eurotiomycetes</taxon>
        <taxon>Eurotiomycetidae</taxon>
        <taxon>Eurotiales</taxon>
        <taxon>Aspergillaceae</taxon>
        <taxon>Aspergillus</taxon>
        <taxon>Aspergillus subgen. Circumdati</taxon>
    </lineage>
</organism>
<dbReference type="Gene3D" id="1.10.490.10">
    <property type="entry name" value="Globins"/>
    <property type="match status" value="1"/>
</dbReference>
<accession>A0A7R7W930</accession>
<dbReference type="PANTHER" id="PTHR42071:SF1">
    <property type="entry name" value="GLOBIN-SENSOR DOMAIN-CONTAINING PROTEIN"/>
    <property type="match status" value="1"/>
</dbReference>
<sequence length="314" mass="35876">MYQNQSTALVYNMADYNGLGALPRHVDRKALYTDLEARVRYLQQFIGFTADDVIALNKGSKYIKALAPTLVDHVYSKLLEADITARVFKTRSTTSEEDLDEYPEFKSPYIQCRRMFLRWYITRICSDPTKIEFWAYLDKVGRMHTGKDRMISFDVEYIHIGACLGYIQDVLIEGVMGCEKMSLPFRVALIRALGKVIWIQNDLFARWRCRDGAEFEAEVEAVHRDQKPTTNATNVNANTRDQRDEETSSVRSTSSFRAESASIFSDRQSTARTSISISTQQAAADYPACPFSPDYAPSYETKVWSDTESGRCSR</sequence>
<dbReference type="AlphaFoldDB" id="A0A7R7W930"/>
<feature type="domain" description="Globin-sensor" evidence="2">
    <location>
        <begin position="36"/>
        <end position="213"/>
    </location>
</feature>
<dbReference type="OrthoDB" id="10027058at2759"/>
<proteinExistence type="predicted"/>
<dbReference type="EMBL" id="AP024428">
    <property type="protein sequence ID" value="BCR98349.1"/>
    <property type="molecule type" value="Genomic_DNA"/>
</dbReference>
<name>A0A7R7W930_ASPKA</name>
<dbReference type="GeneID" id="64959674"/>
<gene>
    <name evidence="3" type="ORF">AKAW2_40032A</name>
</gene>
<evidence type="ECO:0000259" key="2">
    <source>
        <dbReference type="Pfam" id="PF11563"/>
    </source>
</evidence>
<dbReference type="GO" id="GO:0020037">
    <property type="term" value="F:heme binding"/>
    <property type="evidence" value="ECO:0007669"/>
    <property type="project" value="InterPro"/>
</dbReference>
<reference evidence="3" key="1">
    <citation type="submission" date="2021-01" db="EMBL/GenBank/DDBJ databases">
        <authorList>
            <consortium name="Aspergillus luchuensis mut. kawachii IFO 4304 genome sequencing consortium"/>
            <person name="Kazuki M."/>
            <person name="Futagami T."/>
        </authorList>
    </citation>
    <scope>NUCLEOTIDE SEQUENCE</scope>
    <source>
        <strain evidence="3">IFO 4308</strain>
    </source>
</reference>
<feature type="compositionally biased region" description="Low complexity" evidence="1">
    <location>
        <begin position="229"/>
        <end position="239"/>
    </location>
</feature>
<dbReference type="PANTHER" id="PTHR42071">
    <property type="entry name" value="PROTOGLOBIN DOMAIN-CONTAINING PROTEIN"/>
    <property type="match status" value="1"/>
</dbReference>
<evidence type="ECO:0000256" key="1">
    <source>
        <dbReference type="SAM" id="MobiDB-lite"/>
    </source>
</evidence>
<reference evidence="3" key="2">
    <citation type="submission" date="2021-02" db="EMBL/GenBank/DDBJ databases">
        <title>Aspergillus luchuensis mut. kawachii IFO 4304 genome sequence.</title>
        <authorList>
            <person name="Mori K."/>
            <person name="Kadooka C."/>
            <person name="Goto M."/>
            <person name="Futagami T."/>
        </authorList>
    </citation>
    <scope>NUCLEOTIDE SEQUENCE</scope>
    <source>
        <strain evidence="3">IFO 4308</strain>
    </source>
</reference>
<dbReference type="Pfam" id="PF11563">
    <property type="entry name" value="Protoglobin"/>
    <property type="match status" value="1"/>
</dbReference>
<evidence type="ECO:0000313" key="3">
    <source>
        <dbReference type="EMBL" id="BCR98349.1"/>
    </source>
</evidence>
<feature type="region of interest" description="Disordered" evidence="1">
    <location>
        <begin position="221"/>
        <end position="254"/>
    </location>
</feature>
<keyword evidence="4" id="KW-1185">Reference proteome</keyword>
<dbReference type="GO" id="GO:0019825">
    <property type="term" value="F:oxygen binding"/>
    <property type="evidence" value="ECO:0007669"/>
    <property type="project" value="InterPro"/>
</dbReference>
<dbReference type="KEGG" id="aluc:AKAW2_40032A"/>
<dbReference type="Proteomes" id="UP000661280">
    <property type="component" value="Chromosome 4"/>
</dbReference>